<gene>
    <name evidence="1" type="ORF">RHMOL_Rhmol07G0148000</name>
</gene>
<evidence type="ECO:0000313" key="1">
    <source>
        <dbReference type="EMBL" id="KAI8546805.1"/>
    </source>
</evidence>
<dbReference type="Proteomes" id="UP001062846">
    <property type="component" value="Chromosome 7"/>
</dbReference>
<dbReference type="EMBL" id="CM046394">
    <property type="protein sequence ID" value="KAI8546805.1"/>
    <property type="molecule type" value="Genomic_DNA"/>
</dbReference>
<organism evidence="1 2">
    <name type="scientific">Rhododendron molle</name>
    <name type="common">Chinese azalea</name>
    <name type="synonym">Azalea mollis</name>
    <dbReference type="NCBI Taxonomy" id="49168"/>
    <lineage>
        <taxon>Eukaryota</taxon>
        <taxon>Viridiplantae</taxon>
        <taxon>Streptophyta</taxon>
        <taxon>Embryophyta</taxon>
        <taxon>Tracheophyta</taxon>
        <taxon>Spermatophyta</taxon>
        <taxon>Magnoliopsida</taxon>
        <taxon>eudicotyledons</taxon>
        <taxon>Gunneridae</taxon>
        <taxon>Pentapetalae</taxon>
        <taxon>asterids</taxon>
        <taxon>Ericales</taxon>
        <taxon>Ericaceae</taxon>
        <taxon>Ericoideae</taxon>
        <taxon>Rhodoreae</taxon>
        <taxon>Rhododendron</taxon>
    </lineage>
</organism>
<proteinExistence type="predicted"/>
<name>A0ACC0N0X4_RHOML</name>
<evidence type="ECO:0000313" key="2">
    <source>
        <dbReference type="Proteomes" id="UP001062846"/>
    </source>
</evidence>
<protein>
    <submittedName>
        <fullName evidence="1">Uncharacterized protein</fullName>
    </submittedName>
</protein>
<reference evidence="1" key="1">
    <citation type="submission" date="2022-02" db="EMBL/GenBank/DDBJ databases">
        <title>Plant Genome Project.</title>
        <authorList>
            <person name="Zhang R.-G."/>
        </authorList>
    </citation>
    <scope>NUCLEOTIDE SEQUENCE</scope>
    <source>
        <strain evidence="1">AT1</strain>
    </source>
</reference>
<accession>A0ACC0N0X4</accession>
<sequence length="89" mass="10324">MEQVRIPEPGEELRPPPTNLVQAEFFPDRSEVQYLHRWQKVLNPELVKGPSTQEEDDTIIELVLKYGPTKWSVIAKSLPGRIGKQCRER</sequence>
<keyword evidence="2" id="KW-1185">Reference proteome</keyword>
<comment type="caution">
    <text evidence="1">The sequence shown here is derived from an EMBL/GenBank/DDBJ whole genome shotgun (WGS) entry which is preliminary data.</text>
</comment>